<dbReference type="Pfam" id="PF00448">
    <property type="entry name" value="SRP54"/>
    <property type="match status" value="1"/>
</dbReference>
<evidence type="ECO:0000259" key="3">
    <source>
        <dbReference type="SMART" id="SM00962"/>
    </source>
</evidence>
<dbReference type="SUPFAM" id="SSF52540">
    <property type="entry name" value="P-loop containing nucleoside triphosphate hydrolases"/>
    <property type="match status" value="1"/>
</dbReference>
<dbReference type="RefSeq" id="WP_381486306.1">
    <property type="nucleotide sequence ID" value="NZ_JBHTIK010000002.1"/>
</dbReference>
<dbReference type="EMBL" id="JBHTIK010000002">
    <property type="protein sequence ID" value="MFD0847384.1"/>
    <property type="molecule type" value="Genomic_DNA"/>
</dbReference>
<dbReference type="Proteomes" id="UP001597124">
    <property type="component" value="Unassembled WGS sequence"/>
</dbReference>
<keyword evidence="5" id="KW-1185">Reference proteome</keyword>
<evidence type="ECO:0000256" key="2">
    <source>
        <dbReference type="ARBA" id="ARBA00023134"/>
    </source>
</evidence>
<dbReference type="InterPro" id="IPR000897">
    <property type="entry name" value="SRP54_GTPase_dom"/>
</dbReference>
<dbReference type="Gene3D" id="3.40.50.300">
    <property type="entry name" value="P-loop containing nucleotide triphosphate hydrolases"/>
    <property type="match status" value="1"/>
</dbReference>
<name>A0ABW3C193_SPHXN</name>
<dbReference type="InterPro" id="IPR027417">
    <property type="entry name" value="P-loop_NTPase"/>
</dbReference>
<evidence type="ECO:0000313" key="5">
    <source>
        <dbReference type="Proteomes" id="UP001597124"/>
    </source>
</evidence>
<feature type="domain" description="SRP54-type proteins GTP-binding" evidence="3">
    <location>
        <begin position="131"/>
        <end position="324"/>
    </location>
</feature>
<evidence type="ECO:0000313" key="4">
    <source>
        <dbReference type="EMBL" id="MFD0847384.1"/>
    </source>
</evidence>
<sequence>MQTTTIVAPSSRIALERVAEMFGPDAVVYETRTTRHGVEVVAGGIERRPTPSALHRVSEMAAPPVFAPVPQPKGKDPMVRFIAQSRAVGIDPEFLTGEMAAAGADLADAWSRFLIRVEREVKIAPPPHTDLAHVCVVGDSGSAKTTTLAQLAAMARAARPGERITLLSGDRRPGAREQLRVIAAILKIPVADPARGESLAEAARRLSRKERLFIDMPSDPRLAACEVEELRGALERAGTLSVLCTMPLNGQLARHRQIAEMFSQGFDAYVLTHAGETLPPGAVLTMLLSSGVPLAGIGRSADFGSGYDAARATGLCRMVAAALSNGATATLQ</sequence>
<dbReference type="SMART" id="SM00962">
    <property type="entry name" value="SRP54"/>
    <property type="match status" value="1"/>
</dbReference>
<reference evidence="5" key="1">
    <citation type="journal article" date="2019" name="Int. J. Syst. Evol. Microbiol.">
        <title>The Global Catalogue of Microorganisms (GCM) 10K type strain sequencing project: providing services to taxonomists for standard genome sequencing and annotation.</title>
        <authorList>
            <consortium name="The Broad Institute Genomics Platform"/>
            <consortium name="The Broad Institute Genome Sequencing Center for Infectious Disease"/>
            <person name="Wu L."/>
            <person name="Ma J."/>
        </authorList>
    </citation>
    <scope>NUCLEOTIDE SEQUENCE [LARGE SCALE GENOMIC DNA]</scope>
    <source>
        <strain evidence="5">CCUG 52537</strain>
    </source>
</reference>
<accession>A0ABW3C193</accession>
<organism evidence="4 5">
    <name type="scientific">Sphingosinicella xenopeptidilytica</name>
    <dbReference type="NCBI Taxonomy" id="364098"/>
    <lineage>
        <taxon>Bacteria</taxon>
        <taxon>Pseudomonadati</taxon>
        <taxon>Pseudomonadota</taxon>
        <taxon>Alphaproteobacteria</taxon>
        <taxon>Sphingomonadales</taxon>
        <taxon>Sphingosinicellaceae</taxon>
        <taxon>Sphingosinicella</taxon>
    </lineage>
</organism>
<evidence type="ECO:0000256" key="1">
    <source>
        <dbReference type="ARBA" id="ARBA00022741"/>
    </source>
</evidence>
<protein>
    <recommendedName>
        <fullName evidence="3">SRP54-type proteins GTP-binding domain-containing protein</fullName>
    </recommendedName>
</protein>
<proteinExistence type="predicted"/>
<keyword evidence="1" id="KW-0547">Nucleotide-binding</keyword>
<gene>
    <name evidence="4" type="ORF">ACFQ00_03535</name>
</gene>
<comment type="caution">
    <text evidence="4">The sequence shown here is derived from an EMBL/GenBank/DDBJ whole genome shotgun (WGS) entry which is preliminary data.</text>
</comment>
<keyword evidence="2" id="KW-0342">GTP-binding</keyword>